<feature type="compositionally biased region" description="Polar residues" evidence="1">
    <location>
        <begin position="57"/>
        <end position="77"/>
    </location>
</feature>
<name>A0AA39HZK8_9BILA</name>
<dbReference type="GO" id="GO:0016791">
    <property type="term" value="F:phosphatase activity"/>
    <property type="evidence" value="ECO:0007669"/>
    <property type="project" value="UniProtKB-ARBA"/>
</dbReference>
<feature type="compositionally biased region" description="Low complexity" evidence="1">
    <location>
        <begin position="179"/>
        <end position="193"/>
    </location>
</feature>
<dbReference type="InterPro" id="IPR051710">
    <property type="entry name" value="Phosphatase_SH3-domain"/>
</dbReference>
<dbReference type="CDD" id="cd07067">
    <property type="entry name" value="HP_PGM_like"/>
    <property type="match status" value="1"/>
</dbReference>
<dbReference type="PANTHER" id="PTHR16469:SF27">
    <property type="entry name" value="UBIQUITIN-ASSOCIATED AND SH3 DOMAIN-CONTAINING BA-RELATED"/>
    <property type="match status" value="1"/>
</dbReference>
<evidence type="ECO:0000313" key="3">
    <source>
        <dbReference type="Proteomes" id="UP001175271"/>
    </source>
</evidence>
<dbReference type="PANTHER" id="PTHR16469">
    <property type="entry name" value="UBIQUITIN-ASSOCIATED AND SH3 DOMAIN-CONTAINING BA-RELATED"/>
    <property type="match status" value="1"/>
</dbReference>
<feature type="region of interest" description="Disordered" evidence="1">
    <location>
        <begin position="1"/>
        <end position="208"/>
    </location>
</feature>
<feature type="compositionally biased region" description="Low complexity" evidence="1">
    <location>
        <begin position="139"/>
        <end position="148"/>
    </location>
</feature>
<reference evidence="2" key="1">
    <citation type="submission" date="2023-06" db="EMBL/GenBank/DDBJ databases">
        <title>Genomic analysis of the entomopathogenic nematode Steinernema hermaphroditum.</title>
        <authorList>
            <person name="Schwarz E.M."/>
            <person name="Heppert J.K."/>
            <person name="Baniya A."/>
            <person name="Schwartz H.T."/>
            <person name="Tan C.-H."/>
            <person name="Antoshechkin I."/>
            <person name="Sternberg P.W."/>
            <person name="Goodrich-Blair H."/>
            <person name="Dillman A.R."/>
        </authorList>
    </citation>
    <scope>NUCLEOTIDE SEQUENCE</scope>
    <source>
        <strain evidence="2">PS9179</strain>
        <tissue evidence="2">Whole animal</tissue>
    </source>
</reference>
<evidence type="ECO:0000256" key="1">
    <source>
        <dbReference type="SAM" id="MobiDB-lite"/>
    </source>
</evidence>
<dbReference type="Pfam" id="PF00300">
    <property type="entry name" value="His_Phos_1"/>
    <property type="match status" value="1"/>
</dbReference>
<dbReference type="InterPro" id="IPR029033">
    <property type="entry name" value="His_PPase_superfam"/>
</dbReference>
<keyword evidence="3" id="KW-1185">Reference proteome</keyword>
<dbReference type="EMBL" id="JAUCMV010000003">
    <property type="protein sequence ID" value="KAK0414149.1"/>
    <property type="molecule type" value="Genomic_DNA"/>
</dbReference>
<proteinExistence type="predicted"/>
<comment type="caution">
    <text evidence="2">The sequence shown here is derived from an EMBL/GenBank/DDBJ whole genome shotgun (WGS) entry which is preliminary data.</text>
</comment>
<dbReference type="Proteomes" id="UP001175271">
    <property type="component" value="Unassembled WGS sequence"/>
</dbReference>
<protein>
    <submittedName>
        <fullName evidence="2">Uncharacterized protein</fullName>
    </submittedName>
</protein>
<feature type="compositionally biased region" description="Basic and acidic residues" evidence="1">
    <location>
        <begin position="11"/>
        <end position="23"/>
    </location>
</feature>
<sequence>MPLNIDVTFRWGDKKKGEEKQSESESGGSESNCSSCATSEGSSASTSTVNSGVKTPKNGSVTEPSSNDNSSVVSIQHTPKIGAKMASPAKQSVKVKKAKKRSALASSTKSSTTRTSKAVSRTQSPAAGVKPRSTETDYKTISTTSYTKKSADRSATGEGKSSLRSPALCPTPKNLKNPSTSTHSSSELSATQSPGSEDRAPPDGSPRNLIVMRHAERVDRVFPSWIRLSSKTGSYQPYNLNLPVSLPKRRGGLKAFEQDPPITEIGRIVAELTGKSVNRSNFRVMAVFCSPALRCIQTAQHVVAAMKVPNLTVNVEPGLFDWCGWYEIFPNLMTNEEIAAMGVKIDKKYSPVMSVEHLRTLQGETRHDYYRRAHNVINRLLTNFGGTILVVGHALTVDASIRPLLGKSKTVPVFNELDTMCDHYPYCSSVLLNQAQNSSHWNIGEQLPPTTFIDSSSVVDMTFMERK</sequence>
<feature type="compositionally biased region" description="Low complexity" evidence="1">
    <location>
        <begin position="103"/>
        <end position="122"/>
    </location>
</feature>
<feature type="compositionally biased region" description="Low complexity" evidence="1">
    <location>
        <begin position="24"/>
        <end position="53"/>
    </location>
</feature>
<accession>A0AA39HZK8</accession>
<evidence type="ECO:0000313" key="2">
    <source>
        <dbReference type="EMBL" id="KAK0414149.1"/>
    </source>
</evidence>
<gene>
    <name evidence="2" type="ORF">QR680_007171</name>
</gene>
<dbReference type="SUPFAM" id="SSF53254">
    <property type="entry name" value="Phosphoglycerate mutase-like"/>
    <property type="match status" value="1"/>
</dbReference>
<dbReference type="AlphaFoldDB" id="A0AA39HZK8"/>
<dbReference type="Gene3D" id="3.40.50.1240">
    <property type="entry name" value="Phosphoglycerate mutase-like"/>
    <property type="match status" value="1"/>
</dbReference>
<feature type="compositionally biased region" description="Basic residues" evidence="1">
    <location>
        <begin position="93"/>
        <end position="102"/>
    </location>
</feature>
<dbReference type="InterPro" id="IPR013078">
    <property type="entry name" value="His_Pase_superF_clade-1"/>
</dbReference>
<organism evidence="2 3">
    <name type="scientific">Steinernema hermaphroditum</name>
    <dbReference type="NCBI Taxonomy" id="289476"/>
    <lineage>
        <taxon>Eukaryota</taxon>
        <taxon>Metazoa</taxon>
        <taxon>Ecdysozoa</taxon>
        <taxon>Nematoda</taxon>
        <taxon>Chromadorea</taxon>
        <taxon>Rhabditida</taxon>
        <taxon>Tylenchina</taxon>
        <taxon>Panagrolaimomorpha</taxon>
        <taxon>Strongyloidoidea</taxon>
        <taxon>Steinernematidae</taxon>
        <taxon>Steinernema</taxon>
    </lineage>
</organism>